<sequence length="98" mass="10478">MYPSLDTQRLILRLQLSLASSSSSACTALPGAPGPTSSSTPPQHITPSYYNSVVTRKSTTHASYYTGGKSQLCHDSSLIRIDMIVPMRVLAGILAHDT</sequence>
<accession>A0A5C3MAI1</accession>
<feature type="region of interest" description="Disordered" evidence="1">
    <location>
        <begin position="24"/>
        <end position="48"/>
    </location>
</feature>
<evidence type="ECO:0000313" key="2">
    <source>
        <dbReference type="EMBL" id="TFK42312.1"/>
    </source>
</evidence>
<dbReference type="EMBL" id="ML213592">
    <property type="protein sequence ID" value="TFK42312.1"/>
    <property type="molecule type" value="Genomic_DNA"/>
</dbReference>
<proteinExistence type="predicted"/>
<evidence type="ECO:0000256" key="1">
    <source>
        <dbReference type="SAM" id="MobiDB-lite"/>
    </source>
</evidence>
<protein>
    <submittedName>
        <fullName evidence="2">Uncharacterized protein</fullName>
    </submittedName>
</protein>
<gene>
    <name evidence="2" type="ORF">BDQ12DRAFT_719196</name>
</gene>
<keyword evidence="3" id="KW-1185">Reference proteome</keyword>
<dbReference type="Proteomes" id="UP000308652">
    <property type="component" value="Unassembled WGS sequence"/>
</dbReference>
<feature type="compositionally biased region" description="Low complexity" evidence="1">
    <location>
        <begin position="24"/>
        <end position="42"/>
    </location>
</feature>
<reference evidence="2 3" key="1">
    <citation type="journal article" date="2019" name="Nat. Ecol. Evol.">
        <title>Megaphylogeny resolves global patterns of mushroom evolution.</title>
        <authorList>
            <person name="Varga T."/>
            <person name="Krizsan K."/>
            <person name="Foldi C."/>
            <person name="Dima B."/>
            <person name="Sanchez-Garcia M."/>
            <person name="Sanchez-Ramirez S."/>
            <person name="Szollosi G.J."/>
            <person name="Szarkandi J.G."/>
            <person name="Papp V."/>
            <person name="Albert L."/>
            <person name="Andreopoulos W."/>
            <person name="Angelini C."/>
            <person name="Antonin V."/>
            <person name="Barry K.W."/>
            <person name="Bougher N.L."/>
            <person name="Buchanan P."/>
            <person name="Buyck B."/>
            <person name="Bense V."/>
            <person name="Catcheside P."/>
            <person name="Chovatia M."/>
            <person name="Cooper J."/>
            <person name="Damon W."/>
            <person name="Desjardin D."/>
            <person name="Finy P."/>
            <person name="Geml J."/>
            <person name="Haridas S."/>
            <person name="Hughes K."/>
            <person name="Justo A."/>
            <person name="Karasinski D."/>
            <person name="Kautmanova I."/>
            <person name="Kiss B."/>
            <person name="Kocsube S."/>
            <person name="Kotiranta H."/>
            <person name="LaButti K.M."/>
            <person name="Lechner B.E."/>
            <person name="Liimatainen K."/>
            <person name="Lipzen A."/>
            <person name="Lukacs Z."/>
            <person name="Mihaltcheva S."/>
            <person name="Morgado L.N."/>
            <person name="Niskanen T."/>
            <person name="Noordeloos M.E."/>
            <person name="Ohm R.A."/>
            <person name="Ortiz-Santana B."/>
            <person name="Ovrebo C."/>
            <person name="Racz N."/>
            <person name="Riley R."/>
            <person name="Savchenko A."/>
            <person name="Shiryaev A."/>
            <person name="Soop K."/>
            <person name="Spirin V."/>
            <person name="Szebenyi C."/>
            <person name="Tomsovsky M."/>
            <person name="Tulloss R.E."/>
            <person name="Uehling J."/>
            <person name="Grigoriev I.V."/>
            <person name="Vagvolgyi C."/>
            <person name="Papp T."/>
            <person name="Martin F.M."/>
            <person name="Miettinen O."/>
            <person name="Hibbett D.S."/>
            <person name="Nagy L.G."/>
        </authorList>
    </citation>
    <scope>NUCLEOTIDE SEQUENCE [LARGE SCALE GENOMIC DNA]</scope>
    <source>
        <strain evidence="2 3">CBS 166.37</strain>
    </source>
</reference>
<organism evidence="2 3">
    <name type="scientific">Crucibulum laeve</name>
    <dbReference type="NCBI Taxonomy" id="68775"/>
    <lineage>
        <taxon>Eukaryota</taxon>
        <taxon>Fungi</taxon>
        <taxon>Dikarya</taxon>
        <taxon>Basidiomycota</taxon>
        <taxon>Agaricomycotina</taxon>
        <taxon>Agaricomycetes</taxon>
        <taxon>Agaricomycetidae</taxon>
        <taxon>Agaricales</taxon>
        <taxon>Agaricineae</taxon>
        <taxon>Nidulariaceae</taxon>
        <taxon>Crucibulum</taxon>
    </lineage>
</organism>
<dbReference type="AlphaFoldDB" id="A0A5C3MAI1"/>
<evidence type="ECO:0000313" key="3">
    <source>
        <dbReference type="Proteomes" id="UP000308652"/>
    </source>
</evidence>
<name>A0A5C3MAI1_9AGAR</name>